<dbReference type="InterPro" id="IPR017850">
    <property type="entry name" value="Alkaline_phosphatase_core_sf"/>
</dbReference>
<dbReference type="EMBL" id="CP036273">
    <property type="protein sequence ID" value="QDU22133.1"/>
    <property type="molecule type" value="Genomic_DNA"/>
</dbReference>
<dbReference type="SUPFAM" id="SSF53649">
    <property type="entry name" value="Alkaline phosphatase-like"/>
    <property type="match status" value="1"/>
</dbReference>
<reference evidence="1 2" key="1">
    <citation type="submission" date="2019-02" db="EMBL/GenBank/DDBJ databases">
        <title>Deep-cultivation of Planctomycetes and their phenomic and genomic characterization uncovers novel biology.</title>
        <authorList>
            <person name="Wiegand S."/>
            <person name="Jogler M."/>
            <person name="Boedeker C."/>
            <person name="Pinto D."/>
            <person name="Vollmers J."/>
            <person name="Rivas-Marin E."/>
            <person name="Kohn T."/>
            <person name="Peeters S.H."/>
            <person name="Heuer A."/>
            <person name="Rast P."/>
            <person name="Oberbeckmann S."/>
            <person name="Bunk B."/>
            <person name="Jeske O."/>
            <person name="Meyerdierks A."/>
            <person name="Storesund J.E."/>
            <person name="Kallscheuer N."/>
            <person name="Luecker S."/>
            <person name="Lage O.M."/>
            <person name="Pohl T."/>
            <person name="Merkel B.J."/>
            <person name="Hornburger P."/>
            <person name="Mueller R.-W."/>
            <person name="Bruemmer F."/>
            <person name="Labrenz M."/>
            <person name="Spormann A.M."/>
            <person name="Op den Camp H."/>
            <person name="Overmann J."/>
            <person name="Amann R."/>
            <person name="Jetten M.S.M."/>
            <person name="Mascher T."/>
            <person name="Medema M.H."/>
            <person name="Devos D.P."/>
            <person name="Kaster A.-K."/>
            <person name="Ovreas L."/>
            <person name="Rohde M."/>
            <person name="Galperin M.Y."/>
            <person name="Jogler C."/>
        </authorList>
    </citation>
    <scope>NUCLEOTIDE SEQUENCE [LARGE SCALE GENOMIC DNA]</scope>
    <source>
        <strain evidence="1 2">ETA_A1</strain>
    </source>
</reference>
<protein>
    <recommendedName>
        <fullName evidence="3">DUF1501 domain-containing protein</fullName>
    </recommendedName>
</protein>
<accession>A0A517XXA6</accession>
<organism evidence="1 2">
    <name type="scientific">Urbifossiella limnaea</name>
    <dbReference type="NCBI Taxonomy" id="2528023"/>
    <lineage>
        <taxon>Bacteria</taxon>
        <taxon>Pseudomonadati</taxon>
        <taxon>Planctomycetota</taxon>
        <taxon>Planctomycetia</taxon>
        <taxon>Gemmatales</taxon>
        <taxon>Gemmataceae</taxon>
        <taxon>Urbifossiella</taxon>
    </lineage>
</organism>
<dbReference type="PANTHER" id="PTHR43737:SF1">
    <property type="entry name" value="DUF1501 DOMAIN-CONTAINING PROTEIN"/>
    <property type="match status" value="1"/>
</dbReference>
<keyword evidence="2" id="KW-1185">Reference proteome</keyword>
<dbReference type="PANTHER" id="PTHR43737">
    <property type="entry name" value="BLL7424 PROTEIN"/>
    <property type="match status" value="1"/>
</dbReference>
<dbReference type="RefSeq" id="WP_145241606.1">
    <property type="nucleotide sequence ID" value="NZ_CP036273.1"/>
</dbReference>
<dbReference type="Pfam" id="PF07394">
    <property type="entry name" value="DUF1501"/>
    <property type="match status" value="1"/>
</dbReference>
<proteinExistence type="predicted"/>
<name>A0A517XXA6_9BACT</name>
<evidence type="ECO:0000313" key="1">
    <source>
        <dbReference type="EMBL" id="QDU22133.1"/>
    </source>
</evidence>
<dbReference type="OrthoDB" id="237888at2"/>
<sequence length="425" mass="46410">MLSVYGRPTRLCDGITRREVLRVGGLAFGGLTLADVLRARDAGAPRTKSVIMVWLRGGASHIDSYDPKPDAPAEIRGEFGTIPTALPGVRFTEHLPLQARLADRLAVIRGIHSVDIGDHTPHYILTGFPDRGRRPVLGSVVSHLRGPAGGLPPYVSLMYDPPKLYDNEGPTYLGPAHRPFVPRREGLANLSPARGVSTELLNDRTALLRRFDTINRELDHTGGMAALDSHAQRALEMVASPRVREAFDLSKEPLAARERYGKYCETFLQARRLAEAGVAVVTLKVGDWDTHEKNFIDHKDQLPQLDRGVHALVTDLYDRGLQDDVAVVVWGEFGRAPRVSRGDGRDHWPDAGAAVVFGGGFRVGQVIGDTDGHGGRSRGVPYTPANVLSSLYRHLGIDPATTLPDHAGRPMHLLDDRAPVRELNG</sequence>
<evidence type="ECO:0000313" key="2">
    <source>
        <dbReference type="Proteomes" id="UP000319576"/>
    </source>
</evidence>
<evidence type="ECO:0008006" key="3">
    <source>
        <dbReference type="Google" id="ProtNLM"/>
    </source>
</evidence>
<dbReference type="KEGG" id="uli:ETAA1_41090"/>
<dbReference type="InterPro" id="IPR010869">
    <property type="entry name" value="DUF1501"/>
</dbReference>
<dbReference type="Proteomes" id="UP000319576">
    <property type="component" value="Chromosome"/>
</dbReference>
<gene>
    <name evidence="1" type="ORF">ETAA1_41090</name>
</gene>
<dbReference type="AlphaFoldDB" id="A0A517XXA6"/>